<dbReference type="InterPro" id="IPR050373">
    <property type="entry name" value="Fibrinogen_C-term_domain"/>
</dbReference>
<name>A0A8S4NZ72_OWEFU</name>
<protein>
    <recommendedName>
        <fullName evidence="1">Fibrinogen C-terminal domain-containing protein</fullName>
    </recommendedName>
</protein>
<dbReference type="Gene3D" id="3.90.215.10">
    <property type="entry name" value="Gamma Fibrinogen, chain A, domain 1"/>
    <property type="match status" value="1"/>
</dbReference>
<comment type="caution">
    <text evidence="2">The sequence shown here is derived from an EMBL/GenBank/DDBJ whole genome shotgun (WGS) entry which is preliminary data.</text>
</comment>
<dbReference type="Proteomes" id="UP000749559">
    <property type="component" value="Unassembled WGS sequence"/>
</dbReference>
<feature type="domain" description="Fibrinogen C-terminal" evidence="1">
    <location>
        <begin position="1"/>
        <end position="212"/>
    </location>
</feature>
<proteinExistence type="predicted"/>
<evidence type="ECO:0000313" key="3">
    <source>
        <dbReference type="Proteomes" id="UP000749559"/>
    </source>
</evidence>
<keyword evidence="3" id="KW-1185">Reference proteome</keyword>
<accession>A0A8S4NZ72</accession>
<dbReference type="InterPro" id="IPR036056">
    <property type="entry name" value="Fibrinogen-like_C"/>
</dbReference>
<evidence type="ECO:0000259" key="1">
    <source>
        <dbReference type="PROSITE" id="PS51406"/>
    </source>
</evidence>
<dbReference type="InterPro" id="IPR002181">
    <property type="entry name" value="Fibrinogen_a/b/g_C_dom"/>
</dbReference>
<reference evidence="2" key="1">
    <citation type="submission" date="2022-03" db="EMBL/GenBank/DDBJ databases">
        <authorList>
            <person name="Martin C."/>
        </authorList>
    </citation>
    <scope>NUCLEOTIDE SEQUENCE</scope>
</reference>
<dbReference type="GO" id="GO:0005615">
    <property type="term" value="C:extracellular space"/>
    <property type="evidence" value="ECO:0007669"/>
    <property type="project" value="TreeGrafter"/>
</dbReference>
<sequence>MVHTINNKRFAVRCENGWIIMAHRYDGSVDFDRTWEDYQEGFGDIMDEHFLGFNKIVALMLNDRFKARFELTSWGNETTPGEMRYAQYDRFEIGDRKQNYTLIIDGYTGTAGDSMNSYTNKQFSTKDNDHDDFPGGHCAKDSFSPWWYGCYGIYQANLFGTYADGPICPVTGSYSYKCIFWKAWPKDQLPEAIIVNNQGYSFKEMKIKLKPL</sequence>
<dbReference type="PROSITE" id="PS51406">
    <property type="entry name" value="FIBRINOGEN_C_2"/>
    <property type="match status" value="1"/>
</dbReference>
<dbReference type="AlphaFoldDB" id="A0A8S4NZ72"/>
<gene>
    <name evidence="2" type="ORF">OFUS_LOCUS11929</name>
</gene>
<organism evidence="2 3">
    <name type="scientific">Owenia fusiformis</name>
    <name type="common">Polychaete worm</name>
    <dbReference type="NCBI Taxonomy" id="6347"/>
    <lineage>
        <taxon>Eukaryota</taxon>
        <taxon>Metazoa</taxon>
        <taxon>Spiralia</taxon>
        <taxon>Lophotrochozoa</taxon>
        <taxon>Annelida</taxon>
        <taxon>Polychaeta</taxon>
        <taxon>Sedentaria</taxon>
        <taxon>Canalipalpata</taxon>
        <taxon>Sabellida</taxon>
        <taxon>Oweniida</taxon>
        <taxon>Oweniidae</taxon>
        <taxon>Owenia</taxon>
    </lineage>
</organism>
<dbReference type="SUPFAM" id="SSF56496">
    <property type="entry name" value="Fibrinogen C-terminal domain-like"/>
    <property type="match status" value="1"/>
</dbReference>
<dbReference type="PANTHER" id="PTHR19143">
    <property type="entry name" value="FIBRINOGEN/TENASCIN/ANGIOPOEITIN"/>
    <property type="match status" value="1"/>
</dbReference>
<dbReference type="EMBL" id="CAIIXF020000006">
    <property type="protein sequence ID" value="CAH1785935.1"/>
    <property type="molecule type" value="Genomic_DNA"/>
</dbReference>
<dbReference type="SMART" id="SM00186">
    <property type="entry name" value="FBG"/>
    <property type="match status" value="1"/>
</dbReference>
<dbReference type="Pfam" id="PF00147">
    <property type="entry name" value="Fibrinogen_C"/>
    <property type="match status" value="1"/>
</dbReference>
<dbReference type="InterPro" id="IPR014716">
    <property type="entry name" value="Fibrinogen_a/b/g_C_1"/>
</dbReference>
<dbReference type="OrthoDB" id="6275059at2759"/>
<evidence type="ECO:0000313" key="2">
    <source>
        <dbReference type="EMBL" id="CAH1785935.1"/>
    </source>
</evidence>